<comment type="similarity">
    <text evidence="1">Belongs to the sigma-54 factor family.</text>
</comment>
<feature type="domain" description="RNA polymerase sigma factor 54 core-binding" evidence="11">
    <location>
        <begin position="135"/>
        <end position="322"/>
    </location>
</feature>
<evidence type="ECO:0000259" key="11">
    <source>
        <dbReference type="Pfam" id="PF04963"/>
    </source>
</evidence>
<evidence type="ECO:0000256" key="5">
    <source>
        <dbReference type="ARBA" id="ARBA00023015"/>
    </source>
</evidence>
<keyword evidence="8" id="KW-0804">Transcription</keyword>
<dbReference type="PIRSF" id="PIRSF000774">
    <property type="entry name" value="RpoN"/>
    <property type="match status" value="1"/>
</dbReference>
<feature type="region of interest" description="Disordered" evidence="9">
    <location>
        <begin position="50"/>
        <end position="81"/>
    </location>
</feature>
<evidence type="ECO:0000256" key="4">
    <source>
        <dbReference type="ARBA" id="ARBA00022695"/>
    </source>
</evidence>
<dbReference type="Pfam" id="PF00309">
    <property type="entry name" value="Sigma54_AID"/>
    <property type="match status" value="1"/>
</dbReference>
<evidence type="ECO:0000313" key="12">
    <source>
        <dbReference type="EMBL" id="BAM07173.1"/>
    </source>
</evidence>
<keyword evidence="4" id="KW-0548">Nucleotidyltransferase</keyword>
<evidence type="ECO:0000256" key="7">
    <source>
        <dbReference type="ARBA" id="ARBA00023125"/>
    </source>
</evidence>
<dbReference type="GO" id="GO:0003677">
    <property type="term" value="F:DNA binding"/>
    <property type="evidence" value="ECO:0007669"/>
    <property type="project" value="UniProtKB-KW"/>
</dbReference>
<keyword evidence="5" id="KW-0805">Transcription regulation</keyword>
<dbReference type="KEGG" id="lfc:LFE_1491"/>
<keyword evidence="3" id="KW-0808">Transferase</keyword>
<evidence type="ECO:0000256" key="3">
    <source>
        <dbReference type="ARBA" id="ARBA00022679"/>
    </source>
</evidence>
<gene>
    <name evidence="12" type="primary">rpoN</name>
    <name evidence="12" type="ordered locus">LFE_1491</name>
</gene>
<dbReference type="STRING" id="1162668.LFE_1491"/>
<dbReference type="InterPro" id="IPR007046">
    <property type="entry name" value="RNA_pol_sigma_54_core-bd"/>
</dbReference>
<dbReference type="GO" id="GO:0016987">
    <property type="term" value="F:sigma factor activity"/>
    <property type="evidence" value="ECO:0007669"/>
    <property type="project" value="UniProtKB-KW"/>
</dbReference>
<dbReference type="InterPro" id="IPR000394">
    <property type="entry name" value="RNA_pol_sigma_54"/>
</dbReference>
<evidence type="ECO:0000256" key="2">
    <source>
        <dbReference type="ARBA" id="ARBA00022478"/>
    </source>
</evidence>
<evidence type="ECO:0000313" key="13">
    <source>
        <dbReference type="Proteomes" id="UP000007382"/>
    </source>
</evidence>
<dbReference type="HOGENOM" id="CLU_020569_1_1_0"/>
<dbReference type="PANTHER" id="PTHR32248">
    <property type="entry name" value="RNA POLYMERASE SIGMA-54 FACTOR"/>
    <property type="match status" value="1"/>
</dbReference>
<evidence type="ECO:0000256" key="9">
    <source>
        <dbReference type="SAM" id="MobiDB-lite"/>
    </source>
</evidence>
<reference evidence="13" key="2">
    <citation type="submission" date="2012-03" db="EMBL/GenBank/DDBJ databases">
        <title>The complete genome sequence of the pioneer microbe on fresh volcanic deposit, Leptospirillum ferrooxidans strain C2-3.</title>
        <authorList>
            <person name="Fujimura R."/>
            <person name="Sato Y."/>
            <person name="Nishizawa T."/>
            <person name="Nanba K."/>
            <person name="Oshima K."/>
            <person name="Hattori M."/>
            <person name="Kamijo T."/>
            <person name="Ohta H."/>
        </authorList>
    </citation>
    <scope>NUCLEOTIDE SEQUENCE [LARGE SCALE GENOMIC DNA]</scope>
    <source>
        <strain evidence="13">C2-3</strain>
    </source>
</reference>
<evidence type="ECO:0000256" key="6">
    <source>
        <dbReference type="ARBA" id="ARBA00023082"/>
    </source>
</evidence>
<evidence type="ECO:0000256" key="1">
    <source>
        <dbReference type="ARBA" id="ARBA00008798"/>
    </source>
</evidence>
<proteinExistence type="inferred from homology"/>
<dbReference type="OrthoDB" id="9814402at2"/>
<dbReference type="PROSITE" id="PS50044">
    <property type="entry name" value="SIGMA54_3"/>
    <property type="match status" value="1"/>
</dbReference>
<feature type="region of interest" description="Disordered" evidence="9">
    <location>
        <begin position="87"/>
        <end position="106"/>
    </location>
</feature>
<dbReference type="PRINTS" id="PR00045">
    <property type="entry name" value="SIGMA54FCT"/>
</dbReference>
<dbReference type="GO" id="GO:0001216">
    <property type="term" value="F:DNA-binding transcription activator activity"/>
    <property type="evidence" value="ECO:0007669"/>
    <property type="project" value="InterPro"/>
</dbReference>
<dbReference type="NCBIfam" id="TIGR02395">
    <property type="entry name" value="rpoN_sigma"/>
    <property type="match status" value="1"/>
</dbReference>
<dbReference type="AlphaFoldDB" id="I0IPH4"/>
<accession>I0IPH4</accession>
<protein>
    <submittedName>
        <fullName evidence="12">Putative RNA polymerase, sigma-54 subunit</fullName>
    </submittedName>
</protein>
<dbReference type="PROSITE" id="PS00718">
    <property type="entry name" value="SIGMA54_2"/>
    <property type="match status" value="1"/>
</dbReference>
<dbReference type="Pfam" id="PF04963">
    <property type="entry name" value="Sigma54_CBD"/>
    <property type="match status" value="1"/>
</dbReference>
<dbReference type="PROSITE" id="PS00717">
    <property type="entry name" value="SIGMA54_1"/>
    <property type="match status" value="1"/>
</dbReference>
<dbReference type="Gene3D" id="1.10.10.60">
    <property type="entry name" value="Homeodomain-like"/>
    <property type="match status" value="1"/>
</dbReference>
<reference evidence="12 13" key="1">
    <citation type="journal article" date="2012" name="J. Bacteriol.">
        <title>Complete Genome Sequence of Leptospirillum ferrooxidans Strain C2-3, Isolated from a Fresh Volcanic Ash Deposit on the Island of Miyake, Japan.</title>
        <authorList>
            <person name="Fujimura R."/>
            <person name="Sato Y."/>
            <person name="Nishizawa T."/>
            <person name="Oshima K."/>
            <person name="Kim S.-W."/>
            <person name="Hattori M."/>
            <person name="Kamijo T."/>
            <person name="Ohta H."/>
        </authorList>
    </citation>
    <scope>NUCLEOTIDE SEQUENCE [LARGE SCALE GENOMIC DNA]</scope>
    <source>
        <strain evidence="12 13">C2-3</strain>
    </source>
</reference>
<dbReference type="Proteomes" id="UP000007382">
    <property type="component" value="Chromosome"/>
</dbReference>
<dbReference type="Gene3D" id="1.10.10.1330">
    <property type="entry name" value="RNA polymerase sigma-54 factor, core-binding domain"/>
    <property type="match status" value="1"/>
</dbReference>
<keyword evidence="2" id="KW-0240">DNA-directed RNA polymerase</keyword>
<keyword evidence="13" id="KW-1185">Reference proteome</keyword>
<keyword evidence="7" id="KW-0238">DNA-binding</keyword>
<evidence type="ECO:0000259" key="10">
    <source>
        <dbReference type="Pfam" id="PF04552"/>
    </source>
</evidence>
<dbReference type="InterPro" id="IPR007634">
    <property type="entry name" value="RNA_pol_sigma_54_DNA-bd"/>
</dbReference>
<dbReference type="GO" id="GO:0006352">
    <property type="term" value="P:DNA-templated transcription initiation"/>
    <property type="evidence" value="ECO:0007669"/>
    <property type="project" value="InterPro"/>
</dbReference>
<organism evidence="12 13">
    <name type="scientific">Leptospirillum ferrooxidans (strain C2-3)</name>
    <dbReference type="NCBI Taxonomy" id="1162668"/>
    <lineage>
        <taxon>Bacteria</taxon>
        <taxon>Pseudomonadati</taxon>
        <taxon>Nitrospirota</taxon>
        <taxon>Nitrospiria</taxon>
        <taxon>Nitrospirales</taxon>
        <taxon>Nitrospiraceae</taxon>
        <taxon>Leptospirillum</taxon>
    </lineage>
</organism>
<name>I0IPH4_LEPFC</name>
<feature type="domain" description="RNA polymerase sigma factor 54 DNA-binding" evidence="10">
    <location>
        <begin position="337"/>
        <end position="495"/>
    </location>
</feature>
<dbReference type="GO" id="GO:0000428">
    <property type="term" value="C:DNA-directed RNA polymerase complex"/>
    <property type="evidence" value="ECO:0007669"/>
    <property type="project" value="UniProtKB-KW"/>
</dbReference>
<dbReference type="RefSeq" id="WP_014449660.1">
    <property type="nucleotide sequence ID" value="NC_017094.1"/>
</dbReference>
<dbReference type="GO" id="GO:0016779">
    <property type="term" value="F:nucleotidyltransferase activity"/>
    <property type="evidence" value="ECO:0007669"/>
    <property type="project" value="UniProtKB-KW"/>
</dbReference>
<dbReference type="eggNOG" id="COG1508">
    <property type="taxonomic scope" value="Bacteria"/>
</dbReference>
<evidence type="ECO:0000256" key="8">
    <source>
        <dbReference type="ARBA" id="ARBA00023163"/>
    </source>
</evidence>
<dbReference type="Pfam" id="PF04552">
    <property type="entry name" value="Sigma54_DBD"/>
    <property type="match status" value="1"/>
</dbReference>
<keyword evidence="6" id="KW-0731">Sigma factor</keyword>
<dbReference type="InterPro" id="IPR038709">
    <property type="entry name" value="RpoN_core-bd_sf"/>
</dbReference>
<dbReference type="PANTHER" id="PTHR32248:SF4">
    <property type="entry name" value="RNA POLYMERASE SIGMA-54 FACTOR"/>
    <property type="match status" value="1"/>
</dbReference>
<dbReference type="EMBL" id="AP012342">
    <property type="protein sequence ID" value="BAM07173.1"/>
    <property type="molecule type" value="Genomic_DNA"/>
</dbReference>
<sequence>MIRQSLEIKLGQKMVLTPQLQQSIHLLMLSRLDLVDEMIEEVQVNPLLEMLEPGETATPDGEEFSSDPGSDSESFAQEEMDSWDVDAASTRGDPEDQPSDPLSTWEHPMLEGLDAADSFRDEQLNREEPSSDYSYEKFLAGGTSLEEHVNWQLSFSDLNPRERDLACFLSGNLNEDGYLQISKEEIPAELLEGVSFEHVLGVLQECDPPGVGARNLRECLLIQARQLDLVDSLVWRILSDCMDEFLASQFKSIMKTLHATESELESAMAIIRRFETKPGRPFDQDAPTAIAPDVLFRDAGGGEIEVSLIEAGIPRVRIHPTYRDLLKNMRKDDVSRSYFEDKLKNAQWFLKSIEQRKKTILRVAEAILRYQRDFFFQGPSALKPLVLKTIAQDLGLHESTISRVTNKKYADTPFGLTELKFFFSGSIASSNGDDHSSVSVREKLREIVRKESPEHPFSDQEIMEQLSKEGIVIARRTVAKYRMELDIPPVNKRRKATH</sequence>
<dbReference type="PATRIC" id="fig|1162668.3.peg.1764"/>